<dbReference type="InterPro" id="IPR056501">
    <property type="entry name" value="NAD-bd_HRPKS_sdrA"/>
</dbReference>
<gene>
    <name evidence="12" type="ORF">BDV26DRAFT_273649</name>
</gene>
<dbReference type="FunFam" id="3.40.50.720:FF:000209">
    <property type="entry name" value="Polyketide synthase Pks12"/>
    <property type="match status" value="1"/>
</dbReference>
<dbReference type="InterPro" id="IPR049551">
    <property type="entry name" value="PKS_DH_C"/>
</dbReference>
<feature type="region of interest" description="C-terminal hotdog fold" evidence="8">
    <location>
        <begin position="1173"/>
        <end position="1331"/>
    </location>
</feature>
<dbReference type="PROSITE" id="PS00606">
    <property type="entry name" value="KS3_1"/>
    <property type="match status" value="1"/>
</dbReference>
<evidence type="ECO:0008006" key="14">
    <source>
        <dbReference type="Google" id="ProtNLM"/>
    </source>
</evidence>
<dbReference type="InterPro" id="IPR042104">
    <property type="entry name" value="PKS_dehydratase_sf"/>
</dbReference>
<dbReference type="InterPro" id="IPR016035">
    <property type="entry name" value="Acyl_Trfase/lysoPLipase"/>
</dbReference>
<dbReference type="InterPro" id="IPR016039">
    <property type="entry name" value="Thiolase-like"/>
</dbReference>
<dbReference type="Pfam" id="PF08240">
    <property type="entry name" value="ADH_N"/>
    <property type="match status" value="1"/>
</dbReference>
<dbReference type="Pfam" id="PF00109">
    <property type="entry name" value="ketoacyl-synt"/>
    <property type="match status" value="1"/>
</dbReference>
<dbReference type="SUPFAM" id="SSF50129">
    <property type="entry name" value="GroES-like"/>
    <property type="match status" value="1"/>
</dbReference>
<dbReference type="GO" id="GO:0004312">
    <property type="term" value="F:fatty acid synthase activity"/>
    <property type="evidence" value="ECO:0007669"/>
    <property type="project" value="TreeGrafter"/>
</dbReference>
<dbReference type="Pfam" id="PF16197">
    <property type="entry name" value="KAsynt_C_assoc"/>
    <property type="match status" value="1"/>
</dbReference>
<dbReference type="Gene3D" id="3.40.50.720">
    <property type="entry name" value="NAD(P)-binding Rossmann-like Domain"/>
    <property type="match status" value="1"/>
</dbReference>
<keyword evidence="2" id="KW-0597">Phosphoprotein</keyword>
<dbReference type="PROSITE" id="PS52004">
    <property type="entry name" value="KS3_2"/>
    <property type="match status" value="1"/>
</dbReference>
<keyword evidence="7" id="KW-0012">Acyltransferase</keyword>
<evidence type="ECO:0000256" key="5">
    <source>
        <dbReference type="ARBA" id="ARBA00023002"/>
    </source>
</evidence>
<dbReference type="Pfam" id="PF14765">
    <property type="entry name" value="PS-DH"/>
    <property type="match status" value="1"/>
</dbReference>
<dbReference type="Pfam" id="PF13602">
    <property type="entry name" value="ADH_zinc_N_2"/>
    <property type="match status" value="1"/>
</dbReference>
<dbReference type="Pfam" id="PF00698">
    <property type="entry name" value="Acyl_transf_1"/>
    <property type="match status" value="1"/>
</dbReference>
<keyword evidence="5" id="KW-0560">Oxidoreductase</keyword>
<keyword evidence="13" id="KW-1185">Reference proteome</keyword>
<dbReference type="SUPFAM" id="SSF52151">
    <property type="entry name" value="FabD/lysophospholipase-like"/>
    <property type="match status" value="1"/>
</dbReference>
<dbReference type="SUPFAM" id="SSF53901">
    <property type="entry name" value="Thiolase-like"/>
    <property type="match status" value="1"/>
</dbReference>
<dbReference type="InterPro" id="IPR016036">
    <property type="entry name" value="Malonyl_transacylase_ACP-bd"/>
</dbReference>
<dbReference type="PANTHER" id="PTHR43775:SF29">
    <property type="entry name" value="ASPERFURANONE POLYKETIDE SYNTHASE AFOG-RELATED"/>
    <property type="match status" value="1"/>
</dbReference>
<feature type="domain" description="Carrier" evidence="9">
    <location>
        <begin position="2548"/>
        <end position="2625"/>
    </location>
</feature>
<dbReference type="GO" id="GO:0030639">
    <property type="term" value="P:polyketide biosynthetic process"/>
    <property type="evidence" value="ECO:0007669"/>
    <property type="project" value="UniProtKB-ARBA"/>
</dbReference>
<dbReference type="InterPro" id="IPR020806">
    <property type="entry name" value="PKS_PP-bd"/>
</dbReference>
<dbReference type="InterPro" id="IPR009081">
    <property type="entry name" value="PP-bd_ACP"/>
</dbReference>
<dbReference type="SMART" id="SM00826">
    <property type="entry name" value="PKS_DH"/>
    <property type="match status" value="1"/>
</dbReference>
<evidence type="ECO:0000259" key="9">
    <source>
        <dbReference type="PROSITE" id="PS50075"/>
    </source>
</evidence>
<dbReference type="PROSITE" id="PS50075">
    <property type="entry name" value="CARRIER"/>
    <property type="match status" value="1"/>
</dbReference>
<feature type="active site" description="Proton donor; for dehydratase activity" evidence="8">
    <location>
        <position position="1239"/>
    </location>
</feature>
<dbReference type="InterPro" id="IPR006162">
    <property type="entry name" value="Ppantetheine_attach_site"/>
</dbReference>
<feature type="active site" description="Proton acceptor; for dehydratase activity" evidence="8">
    <location>
        <position position="1041"/>
    </location>
</feature>
<dbReference type="Gene3D" id="3.40.47.10">
    <property type="match status" value="1"/>
</dbReference>
<dbReference type="GO" id="GO:0016491">
    <property type="term" value="F:oxidoreductase activity"/>
    <property type="evidence" value="ECO:0007669"/>
    <property type="project" value="UniProtKB-KW"/>
</dbReference>
<dbReference type="Pfam" id="PF23297">
    <property type="entry name" value="ACP_SdgA_C"/>
    <property type="match status" value="1"/>
</dbReference>
<feature type="domain" description="PKS/mFAS DH" evidence="11">
    <location>
        <begin position="1009"/>
        <end position="1331"/>
    </location>
</feature>
<proteinExistence type="predicted"/>
<reference evidence="12 13" key="1">
    <citation type="submission" date="2019-04" db="EMBL/GenBank/DDBJ databases">
        <title>Friends and foes A comparative genomics studyof 23 Aspergillus species from section Flavi.</title>
        <authorList>
            <consortium name="DOE Joint Genome Institute"/>
            <person name="Kjaerbolling I."/>
            <person name="Vesth T."/>
            <person name="Frisvad J.C."/>
            <person name="Nybo J.L."/>
            <person name="Theobald S."/>
            <person name="Kildgaard S."/>
            <person name="Isbrandt T."/>
            <person name="Kuo A."/>
            <person name="Sato A."/>
            <person name="Lyhne E.K."/>
            <person name="Kogle M.E."/>
            <person name="Wiebenga A."/>
            <person name="Kun R.S."/>
            <person name="Lubbers R.J."/>
            <person name="Makela M.R."/>
            <person name="Barry K."/>
            <person name="Chovatia M."/>
            <person name="Clum A."/>
            <person name="Daum C."/>
            <person name="Haridas S."/>
            <person name="He G."/>
            <person name="LaButti K."/>
            <person name="Lipzen A."/>
            <person name="Mondo S."/>
            <person name="Riley R."/>
            <person name="Salamov A."/>
            <person name="Simmons B.A."/>
            <person name="Magnuson J.K."/>
            <person name="Henrissat B."/>
            <person name="Mortensen U.H."/>
            <person name="Larsen T.O."/>
            <person name="Devries R.P."/>
            <person name="Grigoriev I.V."/>
            <person name="Machida M."/>
            <person name="Baker S.E."/>
            <person name="Andersen M.R."/>
        </authorList>
    </citation>
    <scope>NUCLEOTIDE SEQUENCE [LARGE SCALE GENOMIC DNA]</scope>
    <source>
        <strain evidence="12 13">IBT 29228</strain>
    </source>
</reference>
<dbReference type="PROSITE" id="PS52019">
    <property type="entry name" value="PKS_MFAS_DH"/>
    <property type="match status" value="1"/>
</dbReference>
<dbReference type="Pfam" id="PF21089">
    <property type="entry name" value="PKS_DH_N"/>
    <property type="match status" value="1"/>
</dbReference>
<dbReference type="GO" id="GO:0006633">
    <property type="term" value="P:fatty acid biosynthetic process"/>
    <property type="evidence" value="ECO:0007669"/>
    <property type="project" value="InterPro"/>
</dbReference>
<dbReference type="SMART" id="SM00822">
    <property type="entry name" value="PKS_KR"/>
    <property type="match status" value="1"/>
</dbReference>
<dbReference type="InterPro" id="IPR020841">
    <property type="entry name" value="PKS_Beta-ketoAc_synthase_dom"/>
</dbReference>
<protein>
    <recommendedName>
        <fullName evidence="14">Polyketide synthase</fullName>
    </recommendedName>
</protein>
<dbReference type="InterPro" id="IPR057326">
    <property type="entry name" value="KR_dom"/>
</dbReference>
<dbReference type="GO" id="GO:0004315">
    <property type="term" value="F:3-oxoacyl-[acyl-carrier-protein] synthase activity"/>
    <property type="evidence" value="ECO:0007669"/>
    <property type="project" value="InterPro"/>
</dbReference>
<dbReference type="Pfam" id="PF02801">
    <property type="entry name" value="Ketoacyl-synt_C"/>
    <property type="match status" value="1"/>
</dbReference>
<dbReference type="GO" id="GO:0031177">
    <property type="term" value="F:phosphopantetheine binding"/>
    <property type="evidence" value="ECO:0007669"/>
    <property type="project" value="InterPro"/>
</dbReference>
<dbReference type="Pfam" id="PF08242">
    <property type="entry name" value="Methyltransf_12"/>
    <property type="match status" value="1"/>
</dbReference>
<dbReference type="InterPro" id="IPR013154">
    <property type="entry name" value="ADH-like_N"/>
</dbReference>
<evidence type="ECO:0000259" key="10">
    <source>
        <dbReference type="PROSITE" id="PS52004"/>
    </source>
</evidence>
<evidence type="ECO:0000313" key="12">
    <source>
        <dbReference type="EMBL" id="KAE8372689.1"/>
    </source>
</evidence>
<dbReference type="InterPro" id="IPR018201">
    <property type="entry name" value="Ketoacyl_synth_AS"/>
</dbReference>
<dbReference type="Pfam" id="PF08659">
    <property type="entry name" value="KR"/>
    <property type="match status" value="1"/>
</dbReference>
<dbReference type="EMBL" id="ML736346">
    <property type="protein sequence ID" value="KAE8372689.1"/>
    <property type="molecule type" value="Genomic_DNA"/>
</dbReference>
<dbReference type="GO" id="GO:1901336">
    <property type="term" value="P:lactone biosynthetic process"/>
    <property type="evidence" value="ECO:0007669"/>
    <property type="project" value="UniProtKB-ARBA"/>
</dbReference>
<dbReference type="SMART" id="SM00827">
    <property type="entry name" value="PKS_AT"/>
    <property type="match status" value="1"/>
</dbReference>
<evidence type="ECO:0000256" key="6">
    <source>
        <dbReference type="ARBA" id="ARBA00023268"/>
    </source>
</evidence>
<evidence type="ECO:0000256" key="8">
    <source>
        <dbReference type="PROSITE-ProRule" id="PRU01363"/>
    </source>
</evidence>
<evidence type="ECO:0000256" key="7">
    <source>
        <dbReference type="ARBA" id="ARBA00023315"/>
    </source>
</evidence>
<dbReference type="OrthoDB" id="329835at2759"/>
<dbReference type="CDD" id="cd02440">
    <property type="entry name" value="AdoMet_MTases"/>
    <property type="match status" value="1"/>
</dbReference>
<dbReference type="SMART" id="SM00829">
    <property type="entry name" value="PKS_ER"/>
    <property type="match status" value="1"/>
</dbReference>
<dbReference type="SMART" id="SM00823">
    <property type="entry name" value="PKS_PP"/>
    <property type="match status" value="1"/>
</dbReference>
<dbReference type="InterPro" id="IPR014030">
    <property type="entry name" value="Ketoacyl_synth_N"/>
</dbReference>
<dbReference type="InterPro" id="IPR020843">
    <property type="entry name" value="ER"/>
</dbReference>
<dbReference type="InterPro" id="IPR011032">
    <property type="entry name" value="GroES-like_sf"/>
</dbReference>
<dbReference type="SUPFAM" id="SSF55048">
    <property type="entry name" value="Probable ACP-binding domain of malonyl-CoA ACP transacylase"/>
    <property type="match status" value="1"/>
</dbReference>
<dbReference type="InterPro" id="IPR036736">
    <property type="entry name" value="ACP-like_sf"/>
</dbReference>
<keyword evidence="1" id="KW-0596">Phosphopantetheine</keyword>
<dbReference type="InterPro" id="IPR032821">
    <property type="entry name" value="PKS_assoc"/>
</dbReference>
<sequence>MLPETIQRWLAIDWWANELVSATEKPPRLRSKMLANKDVPIGTLSNGIISGMNGYASHANGSIIAPMGRLREEVDTVPIAVVGLSFRFPQGLESAESFWDALAEGRSAWSTFPKSRINFEGVYDPDEERLNGFPLKGAHFVDGDIAAFDAPFFTIGPGEAAEIDPQSRILLETTFHALENAGIPMERVVNSKTSVHTGSFGDDYKAFSTRDPQFGGRYSASSVSPNMIANRVSWFFNLHGESINMDTACSSTLVAFHTACQGLRNEDADMAIIAGANLFLSPDMAMSLNNQSFLSPDGRSWSFDEKANGYGRGEGFGALILKRLDDAIADNDAIRAVVRATGTNQDGRTPGIVQPSRQAQAELIRETYEKAGLDMRLTRYVEAHGTGTPVGDPIEAGAIADAFKGVISPAHPLYVGSVKSNIGHLEGTSGIAGLIKSILMLEQGMIPAIAGLETVNHTIAENHPGLTFPQKLCQWPSDGLRRLSINSFGFGGTNAHVIMEDSENHLKLAGLAGYQAKDHFKIGRPCHQILVFSAQDEKGINRLRTGYNQHFEATHHLINETYLMRLAYTLNERRSALLWRSFAICESPVDLAKGINPSRPIRALVAPRLALCFTGQGAQWAAMGRELQRLKVYAQSIGDSSAVLRALRCPWSLEEELSRDEKQSRVNEPEFSQTLCTVVQIALVDLVESLNIHPTVVVGHSSGEIAAAYSIGALDRRSAINVAYYRGLLSSQLATNNTRVGGMLSVNLTETDVTPYFEAIQAQHEHLGISVGCINAPRNVTITGDVKQIDSLKDTLDQAGIFARKLTVSVAYHSAHMQAISRDYFKAMGRLSSRQNTSSAVMVSSVTGDIVTARQIGSKEYWVQNMVSPVRFVTALTNATSLRVQKNGKIESETSRLQIDDVLELGPHSALQRPIKDTLKAASRNSSAGYISALVRNINAVQSVFDAAGYLYCRGHHVDIQTLNRHSMPTPLLPAPLTSLPEYPFDHSISYWRESRVSKGHRLREAPRCDFLGMRVPDWNPLEAKWRKRIKLSEDPWIEDHSIARMNILPAAAMLVMAVEAAKSIARSRSDRAIAGYTLRDVTFSRALTISPDTDGTEVEFYLRPSGKSVEHENPWSEFRLYCIENDTWVEACRGRIQVAFVEENGQVDQGRQAKQEWKRHADELSRIQSSCSRKIDMERTYRLLAANGIDFGPAHQVIKTCSYNDELECVGQIDPHQWRVKARKYNQTDFTVHPTFLDGLFQMGLVAMTKGATKISPSVVAGIRHLWVAEGKVPPFQESDAARMLVWNQSAFLGFGSTTSHIVALDPTGQQSVVVVDGLEGKFLTEKEEVEKPRRLCWNFDFRPDIELLTIDELLAQVTTGFPLQPSPLELDYDVKLLLYLCILRTLDRLTPGEKDNLAPHHQRYLAWMEREKQKLYGDSSTTRGIDFRRVLNDEMFYNQLLDRLEGLNSRGKFYAVLARNIYEILTGQQDALQIMFQTSLVKDYYRELYRATNGLSKTLAFLDLYAHKHPGMKILEIGAGTGGMTRYILDTLTQNGSREAGAGNPRFSHYTYTDISAGFFSDAETMFENFPDKVTFAVFDIEKDPVKQGFEEASYDLVIADNVFHATRCLDTTLRHARKLLKPGGKLALFELTDPEVVRTNFAFGLLPGWWRFQDGHRTFSAGVSDKVWDALLKRAGFSGIDLNLQDYDDLICHEHSALIATAKADVKDIPQLPQTLIVLDPTSSPQKTVAKGLATRLHEVGVSEVLSCSLKDASQMPDISQWFCITILDLGESSVLSNMNSTEYQQIKTLLQADGGMLWVARGGGVRPEQPEHALIQGAFRGLRMEERHSKFISLSLEVGPTNAFDVVNRIHQVFGAIAMRPVNDCEQEYVERDGHLCVDRFIEADYLNNKLSELMANTKSDESRFGDYPALSLSIASPGLLDSLEFVEDDNPKLDLAADEIEIEVEASGVNFRDCLIALGRLPGTSFGFECAGTVYRKGQNVDNLEIGDRVCASALGTYQTYTRCHASDAIRIPDSMSFVDGAAIPVVFTTAFYALVHVANIQQGESILIHSAAGGTGQAAIQVAQMRGANIFVTVGSEEKKTLLIETYHLAEDHIFDSRNTSFVKGIQNLTRERGGVDVILNSLSGDFLVESWQCIAPFGRFLELGKKDILSNGSLPMLPFSRNASFHAIDLNEARKYQASLLKQLRTDIDDLLSENKISPPQPIHVYGVGEVEQAFRYLQSGKNTGKTVVELRRDDLVKTTVKMRRAWIFDTNATYVIAGGLGGIGRSTASWMAQRGVKNLILLSRSGVSSDEARELVDRLHKQGVRVEVPSCDIADFNALKEVLASLQGQMPPIKGCIQSAMVLRNKVFGNMTYQDWTDTFSCKVPGTWNLHQLLPNGMDFFIMYSSIAGGVGGTASVNYSAVCAYQDALVHYRNAHGEKATTLNLGVMVDDGVLRDNDAVRTALIGTGYLLGITQREMFALLEYHCDPSLPIPDTPLKSQVLVGIDVPSQIEARGAEIPAIMTRPLFRGTWNITDADASVQVETVADVVNDLAGVQSTAEAAEIIAQSLMQRLSKALGVPLENLDASKTMHAYGVDSLVAVELRNWFKWKLEAEVAVFEILGNATFEDIGKLVASKSQVVARMVGERGVHE</sequence>
<dbReference type="PANTHER" id="PTHR43775">
    <property type="entry name" value="FATTY ACID SYNTHASE"/>
    <property type="match status" value="1"/>
</dbReference>
<name>A0A5N7AUK0_9EURO</name>
<evidence type="ECO:0000259" key="11">
    <source>
        <dbReference type="PROSITE" id="PS52019"/>
    </source>
</evidence>
<dbReference type="InterPro" id="IPR013968">
    <property type="entry name" value="PKS_KR"/>
</dbReference>
<dbReference type="InterPro" id="IPR013217">
    <property type="entry name" value="Methyltransf_12"/>
</dbReference>
<dbReference type="SUPFAM" id="SSF51735">
    <property type="entry name" value="NAD(P)-binding Rossmann-fold domains"/>
    <property type="match status" value="2"/>
</dbReference>
<evidence type="ECO:0000313" key="13">
    <source>
        <dbReference type="Proteomes" id="UP000326198"/>
    </source>
</evidence>
<dbReference type="CDD" id="cd00833">
    <property type="entry name" value="PKS"/>
    <property type="match status" value="1"/>
</dbReference>
<organism evidence="12 13">
    <name type="scientific">Aspergillus bertholletiae</name>
    <dbReference type="NCBI Taxonomy" id="1226010"/>
    <lineage>
        <taxon>Eukaryota</taxon>
        <taxon>Fungi</taxon>
        <taxon>Dikarya</taxon>
        <taxon>Ascomycota</taxon>
        <taxon>Pezizomycotina</taxon>
        <taxon>Eurotiomycetes</taxon>
        <taxon>Eurotiomycetidae</taxon>
        <taxon>Eurotiales</taxon>
        <taxon>Aspergillaceae</taxon>
        <taxon>Aspergillus</taxon>
        <taxon>Aspergillus subgen. Circumdati</taxon>
    </lineage>
</organism>
<dbReference type="InterPro" id="IPR020807">
    <property type="entry name" value="PKS_DH"/>
</dbReference>
<dbReference type="InterPro" id="IPR036291">
    <property type="entry name" value="NAD(P)-bd_dom_sf"/>
</dbReference>
<dbReference type="PROSITE" id="PS00012">
    <property type="entry name" value="PHOSPHOPANTETHEINE"/>
    <property type="match status" value="1"/>
</dbReference>
<dbReference type="InterPro" id="IPR029063">
    <property type="entry name" value="SAM-dependent_MTases_sf"/>
</dbReference>
<evidence type="ECO:0000256" key="3">
    <source>
        <dbReference type="ARBA" id="ARBA00022679"/>
    </source>
</evidence>
<dbReference type="Pfam" id="PF23114">
    <property type="entry name" value="NAD-bd_HRPKS_sdrA"/>
    <property type="match status" value="1"/>
</dbReference>
<dbReference type="Gene3D" id="3.40.366.10">
    <property type="entry name" value="Malonyl-Coenzyme A Acyl Carrier Protein, domain 2"/>
    <property type="match status" value="1"/>
</dbReference>
<feature type="domain" description="Ketosynthase family 3 (KS3)" evidence="10">
    <location>
        <begin position="76"/>
        <end position="501"/>
    </location>
</feature>
<accession>A0A5N7AUK0</accession>
<keyword evidence="3" id="KW-0808">Transferase</keyword>
<dbReference type="Gene3D" id="3.40.50.150">
    <property type="entry name" value="Vaccinia Virus protein VP39"/>
    <property type="match status" value="1"/>
</dbReference>
<keyword evidence="4" id="KW-0521">NADP</keyword>
<evidence type="ECO:0000256" key="4">
    <source>
        <dbReference type="ARBA" id="ARBA00022857"/>
    </source>
</evidence>
<keyword evidence="6" id="KW-0511">Multifunctional enzyme</keyword>
<dbReference type="SUPFAM" id="SSF53335">
    <property type="entry name" value="S-adenosyl-L-methionine-dependent methyltransferases"/>
    <property type="match status" value="1"/>
</dbReference>
<dbReference type="Gene3D" id="3.10.129.110">
    <property type="entry name" value="Polyketide synthase dehydratase"/>
    <property type="match status" value="1"/>
</dbReference>
<dbReference type="InterPro" id="IPR049552">
    <property type="entry name" value="PKS_DH_N"/>
</dbReference>
<dbReference type="Gene3D" id="3.90.180.10">
    <property type="entry name" value="Medium-chain alcohol dehydrogenases, catalytic domain"/>
    <property type="match status" value="1"/>
</dbReference>
<dbReference type="InterPro" id="IPR014031">
    <property type="entry name" value="Ketoacyl_synth_C"/>
</dbReference>
<dbReference type="InterPro" id="IPR014043">
    <property type="entry name" value="Acyl_transferase_dom"/>
</dbReference>
<dbReference type="InterPro" id="IPR001227">
    <property type="entry name" value="Ac_transferase_dom_sf"/>
</dbReference>
<evidence type="ECO:0000256" key="2">
    <source>
        <dbReference type="ARBA" id="ARBA00022553"/>
    </source>
</evidence>
<dbReference type="SUPFAM" id="SSF47336">
    <property type="entry name" value="ACP-like"/>
    <property type="match status" value="1"/>
</dbReference>
<dbReference type="Proteomes" id="UP000326198">
    <property type="component" value="Unassembled WGS sequence"/>
</dbReference>
<evidence type="ECO:0000256" key="1">
    <source>
        <dbReference type="ARBA" id="ARBA00022450"/>
    </source>
</evidence>
<dbReference type="CDD" id="cd05195">
    <property type="entry name" value="enoyl_red"/>
    <property type="match status" value="1"/>
</dbReference>
<dbReference type="SMART" id="SM00825">
    <property type="entry name" value="PKS_KS"/>
    <property type="match status" value="1"/>
</dbReference>
<feature type="region of interest" description="N-terminal hotdog fold" evidence="8">
    <location>
        <begin position="1009"/>
        <end position="1144"/>
    </location>
</feature>
<dbReference type="Gene3D" id="1.10.1200.10">
    <property type="entry name" value="ACP-like"/>
    <property type="match status" value="1"/>
</dbReference>
<dbReference type="InterPro" id="IPR049900">
    <property type="entry name" value="PKS_mFAS_DH"/>
</dbReference>
<dbReference type="InterPro" id="IPR050091">
    <property type="entry name" value="PKS_NRPS_Biosynth_Enz"/>
</dbReference>